<dbReference type="Proteomes" id="UP000030762">
    <property type="component" value="Unassembled WGS sequence"/>
</dbReference>
<feature type="domain" description="SAP" evidence="2">
    <location>
        <begin position="127"/>
        <end position="161"/>
    </location>
</feature>
<dbReference type="Gene3D" id="1.10.720.30">
    <property type="entry name" value="SAP domain"/>
    <property type="match status" value="1"/>
</dbReference>
<dbReference type="SUPFAM" id="SSF68906">
    <property type="entry name" value="SAP domain"/>
    <property type="match status" value="1"/>
</dbReference>
<dbReference type="EMBL" id="JH767145">
    <property type="protein sequence ID" value="EQC37252.1"/>
    <property type="molecule type" value="Genomic_DNA"/>
</dbReference>
<gene>
    <name evidence="3" type="ORF">SDRG_05476</name>
</gene>
<reference evidence="3 4" key="1">
    <citation type="submission" date="2012-04" db="EMBL/GenBank/DDBJ databases">
        <title>The Genome Sequence of Saprolegnia declina VS20.</title>
        <authorList>
            <consortium name="The Broad Institute Genome Sequencing Platform"/>
            <person name="Russ C."/>
            <person name="Nusbaum C."/>
            <person name="Tyler B."/>
            <person name="van West P."/>
            <person name="Dieguez-Uribeondo J."/>
            <person name="de Bruijn I."/>
            <person name="Tripathy S."/>
            <person name="Jiang R."/>
            <person name="Young S.K."/>
            <person name="Zeng Q."/>
            <person name="Gargeya S."/>
            <person name="Fitzgerald M."/>
            <person name="Haas B."/>
            <person name="Abouelleil A."/>
            <person name="Alvarado L."/>
            <person name="Arachchi H.M."/>
            <person name="Berlin A."/>
            <person name="Chapman S.B."/>
            <person name="Goldberg J."/>
            <person name="Griggs A."/>
            <person name="Gujja S."/>
            <person name="Hansen M."/>
            <person name="Howarth C."/>
            <person name="Imamovic A."/>
            <person name="Larimer J."/>
            <person name="McCowen C."/>
            <person name="Montmayeur A."/>
            <person name="Murphy C."/>
            <person name="Neiman D."/>
            <person name="Pearson M."/>
            <person name="Priest M."/>
            <person name="Roberts A."/>
            <person name="Saif S."/>
            <person name="Shea T."/>
            <person name="Sisk P."/>
            <person name="Sykes S."/>
            <person name="Wortman J."/>
            <person name="Nusbaum C."/>
            <person name="Birren B."/>
        </authorList>
    </citation>
    <scope>NUCLEOTIDE SEQUENCE [LARGE SCALE GENOMIC DNA]</scope>
    <source>
        <strain evidence="3 4">VS20</strain>
    </source>
</reference>
<name>T0S3D1_SAPDV</name>
<organism evidence="3 4">
    <name type="scientific">Saprolegnia diclina (strain VS20)</name>
    <dbReference type="NCBI Taxonomy" id="1156394"/>
    <lineage>
        <taxon>Eukaryota</taxon>
        <taxon>Sar</taxon>
        <taxon>Stramenopiles</taxon>
        <taxon>Oomycota</taxon>
        <taxon>Saprolegniomycetes</taxon>
        <taxon>Saprolegniales</taxon>
        <taxon>Saprolegniaceae</taxon>
        <taxon>Saprolegnia</taxon>
    </lineage>
</organism>
<proteinExistence type="predicted"/>
<dbReference type="InParanoid" id="T0S3D1"/>
<dbReference type="Pfam" id="PF02037">
    <property type="entry name" value="SAP"/>
    <property type="match status" value="1"/>
</dbReference>
<dbReference type="OMA" id="CELQARE"/>
<dbReference type="AlphaFoldDB" id="T0S3D1"/>
<evidence type="ECO:0000313" key="3">
    <source>
        <dbReference type="EMBL" id="EQC37252.1"/>
    </source>
</evidence>
<dbReference type="PROSITE" id="PS50800">
    <property type="entry name" value="SAP"/>
    <property type="match status" value="1"/>
</dbReference>
<evidence type="ECO:0000259" key="2">
    <source>
        <dbReference type="PROSITE" id="PS50800"/>
    </source>
</evidence>
<dbReference type="SMART" id="SM00513">
    <property type="entry name" value="SAP"/>
    <property type="match status" value="1"/>
</dbReference>
<accession>T0S3D1</accession>
<protein>
    <recommendedName>
        <fullName evidence="2">SAP domain-containing protein</fullName>
    </recommendedName>
</protein>
<keyword evidence="4" id="KW-1185">Reference proteome</keyword>
<feature type="region of interest" description="Disordered" evidence="1">
    <location>
        <begin position="215"/>
        <end position="236"/>
    </location>
</feature>
<dbReference type="GeneID" id="19946203"/>
<dbReference type="InterPro" id="IPR003034">
    <property type="entry name" value="SAP_dom"/>
</dbReference>
<dbReference type="VEuPathDB" id="FungiDB:SDRG_05476"/>
<evidence type="ECO:0000256" key="1">
    <source>
        <dbReference type="SAM" id="MobiDB-lite"/>
    </source>
</evidence>
<dbReference type="OrthoDB" id="10460213at2759"/>
<sequence length="396" mass="42300">MDEDHMRAVRTHLDRGTQTANSALDTLLEDSVSWLAAFCERSAKDVTRRRLRSILDISAILAPCSPEGAAMDVAKKRQRSKRALLVGHAKAVASKGPTTRAMLASRHTNPSSVAIDGCVKDDLELDASTLKVVELKAALKKRGLRVGGLKSVLVERLRAALRFEQAALADRTLALTTDFSGVISSTAILSDARTSPCELQARELPVTNACAASGVPPHDAASRTSRHQQHHEASSLSPIAMCMSTTTAGFNLDEPLGFASENPFESPLAAQALLHSWSPWPHVSTQDQQSGVAGNCETSELQCNTDTSVMPGAILLRRPPPLGKTLQRHAAPFSKPASTESAAPPPQSRLARRGVAQKEVNKNVPGKRVDVEGAGRRGKRPRLALPSKGLLSAIRA</sequence>
<dbReference type="InterPro" id="IPR036361">
    <property type="entry name" value="SAP_dom_sf"/>
</dbReference>
<feature type="region of interest" description="Disordered" evidence="1">
    <location>
        <begin position="322"/>
        <end position="396"/>
    </location>
</feature>
<dbReference type="RefSeq" id="XP_008609414.1">
    <property type="nucleotide sequence ID" value="XM_008611192.1"/>
</dbReference>
<evidence type="ECO:0000313" key="4">
    <source>
        <dbReference type="Proteomes" id="UP000030762"/>
    </source>
</evidence>